<reference evidence="13" key="1">
    <citation type="submission" date="2016-10" db="EMBL/GenBank/DDBJ databases">
        <authorList>
            <person name="Varghese N."/>
            <person name="Submissions S."/>
        </authorList>
    </citation>
    <scope>NUCLEOTIDE SEQUENCE [LARGE SCALE GENOMIC DNA]</scope>
    <source>
        <strain evidence="13">NRRL B-59562</strain>
    </source>
</reference>
<dbReference type="InterPro" id="IPR020103">
    <property type="entry name" value="PsdUridine_synth_cat_dom_sf"/>
</dbReference>
<dbReference type="SMART" id="SM00363">
    <property type="entry name" value="S4"/>
    <property type="match status" value="1"/>
</dbReference>
<evidence type="ECO:0000256" key="10">
    <source>
        <dbReference type="PROSITE-ProRule" id="PRU00182"/>
    </source>
</evidence>
<protein>
    <recommendedName>
        <fullName evidence="4">Dual-specificity RNA pseudouridine synthase RluF</fullName>
        <ecNumber evidence="3">5.4.99.21</ecNumber>
    </recommendedName>
    <alternativeName>
        <fullName evidence="6">23S rRNA pseudouridine(2604) synthase</fullName>
    </alternativeName>
    <alternativeName>
        <fullName evidence="8">Ribosomal large subunit pseudouridine synthase F</fullName>
    </alternativeName>
    <alternativeName>
        <fullName evidence="7">rRNA pseudouridylate synthase F</fullName>
    </alternativeName>
    <alternativeName>
        <fullName evidence="9">rRNA-uridine isomerase F</fullName>
    </alternativeName>
    <alternativeName>
        <fullName evidence="5">tRNA(Tyr) pseudouridine(35) synthase</fullName>
    </alternativeName>
</protein>
<evidence type="ECO:0000256" key="8">
    <source>
        <dbReference type="ARBA" id="ARBA00042890"/>
    </source>
</evidence>
<dbReference type="GO" id="GO:0160138">
    <property type="term" value="F:23S rRNA pseudouridine(2604) synthase activity"/>
    <property type="evidence" value="ECO:0007669"/>
    <property type="project" value="UniProtKB-EC"/>
</dbReference>
<gene>
    <name evidence="12" type="ORF">SAMN05216287_3136</name>
</gene>
<dbReference type="Pfam" id="PF01479">
    <property type="entry name" value="S4"/>
    <property type="match status" value="1"/>
</dbReference>
<proteinExistence type="predicted"/>
<dbReference type="AlphaFoldDB" id="A0A1H3C7D6"/>
<dbReference type="InterPro" id="IPR050343">
    <property type="entry name" value="RsuA_PseudoU_synthase"/>
</dbReference>
<keyword evidence="13" id="KW-1185">Reference proteome</keyword>
<dbReference type="OrthoDB" id="9807213at2"/>
<dbReference type="PANTHER" id="PTHR47683:SF2">
    <property type="entry name" value="RNA-BINDING S4 DOMAIN-CONTAINING PROTEIN"/>
    <property type="match status" value="1"/>
</dbReference>
<dbReference type="CDD" id="cd02555">
    <property type="entry name" value="PSSA_1"/>
    <property type="match status" value="1"/>
</dbReference>
<dbReference type="RefSeq" id="WP_090230100.1">
    <property type="nucleotide sequence ID" value="NZ_FNNU01000004.1"/>
</dbReference>
<dbReference type="EMBL" id="FNNU01000004">
    <property type="protein sequence ID" value="SDX50011.1"/>
    <property type="molecule type" value="Genomic_DNA"/>
</dbReference>
<evidence type="ECO:0000256" key="6">
    <source>
        <dbReference type="ARBA" id="ARBA00041697"/>
    </source>
</evidence>
<dbReference type="SUPFAM" id="SSF55120">
    <property type="entry name" value="Pseudouridine synthase"/>
    <property type="match status" value="1"/>
</dbReference>
<dbReference type="GO" id="GO:0006396">
    <property type="term" value="P:RNA processing"/>
    <property type="evidence" value="ECO:0007669"/>
    <property type="project" value="UniProtKB-ARBA"/>
</dbReference>
<dbReference type="GO" id="GO:0003723">
    <property type="term" value="F:RNA binding"/>
    <property type="evidence" value="ECO:0007669"/>
    <property type="project" value="UniProtKB-KW"/>
</dbReference>
<dbReference type="EC" id="5.4.99.21" evidence="3"/>
<name>A0A1H3C7D6_9PSED</name>
<organism evidence="12 13">
    <name type="scientific">Pseudomonas kuykendallii</name>
    <dbReference type="NCBI Taxonomy" id="1007099"/>
    <lineage>
        <taxon>Bacteria</taxon>
        <taxon>Pseudomonadati</taxon>
        <taxon>Pseudomonadota</taxon>
        <taxon>Gammaproteobacteria</taxon>
        <taxon>Pseudomonadales</taxon>
        <taxon>Pseudomonadaceae</taxon>
        <taxon>Pseudomonas</taxon>
    </lineage>
</organism>
<dbReference type="STRING" id="1007099.SAMN05216287_3136"/>
<comment type="catalytic activity">
    <reaction evidence="2">
        <text>uridine(2604) in 23S rRNA = pseudouridine(2604) in 23S rRNA</text>
        <dbReference type="Rhea" id="RHEA:38875"/>
        <dbReference type="Rhea" id="RHEA-COMP:10093"/>
        <dbReference type="Rhea" id="RHEA-COMP:10094"/>
        <dbReference type="ChEBI" id="CHEBI:65314"/>
        <dbReference type="ChEBI" id="CHEBI:65315"/>
        <dbReference type="EC" id="5.4.99.21"/>
    </reaction>
</comment>
<evidence type="ECO:0000313" key="12">
    <source>
        <dbReference type="EMBL" id="SDX50011.1"/>
    </source>
</evidence>
<evidence type="ECO:0000256" key="5">
    <source>
        <dbReference type="ARBA" id="ARBA00041420"/>
    </source>
</evidence>
<dbReference type="SUPFAM" id="SSF55174">
    <property type="entry name" value="Alpha-L RNA-binding motif"/>
    <property type="match status" value="1"/>
</dbReference>
<evidence type="ECO:0000256" key="1">
    <source>
        <dbReference type="ARBA" id="ARBA00036390"/>
    </source>
</evidence>
<dbReference type="Gene3D" id="3.10.290.10">
    <property type="entry name" value="RNA-binding S4 domain"/>
    <property type="match status" value="1"/>
</dbReference>
<feature type="domain" description="RNA-binding S4" evidence="11">
    <location>
        <begin position="5"/>
        <end position="65"/>
    </location>
</feature>
<accession>A0A1H3C7D6</accession>
<dbReference type="InterPro" id="IPR036986">
    <property type="entry name" value="S4_RNA-bd_sf"/>
</dbReference>
<evidence type="ECO:0000256" key="4">
    <source>
        <dbReference type="ARBA" id="ARBA00039989"/>
    </source>
</evidence>
<dbReference type="Gene3D" id="3.30.2350.10">
    <property type="entry name" value="Pseudouridine synthase"/>
    <property type="match status" value="1"/>
</dbReference>
<evidence type="ECO:0000313" key="13">
    <source>
        <dbReference type="Proteomes" id="UP000243778"/>
    </source>
</evidence>
<evidence type="ECO:0000259" key="11">
    <source>
        <dbReference type="SMART" id="SM00363"/>
    </source>
</evidence>
<evidence type="ECO:0000256" key="7">
    <source>
        <dbReference type="ARBA" id="ARBA00042843"/>
    </source>
</evidence>
<keyword evidence="10" id="KW-0694">RNA-binding</keyword>
<dbReference type="InterPro" id="IPR002942">
    <property type="entry name" value="S4_RNA-bd"/>
</dbReference>
<dbReference type="CDD" id="cd00165">
    <property type="entry name" value="S4"/>
    <property type="match status" value="1"/>
</dbReference>
<dbReference type="PANTHER" id="PTHR47683">
    <property type="entry name" value="PSEUDOURIDINE SYNTHASE FAMILY PROTEIN-RELATED"/>
    <property type="match status" value="1"/>
</dbReference>
<evidence type="ECO:0000256" key="9">
    <source>
        <dbReference type="ARBA" id="ARBA00043147"/>
    </source>
</evidence>
<evidence type="ECO:0000256" key="2">
    <source>
        <dbReference type="ARBA" id="ARBA00036535"/>
    </source>
</evidence>
<sequence>MTEPVRLSKRLAELLPCSRREAELYIEGGWVSVDGKVVEEPQFKVDAQRIELLPGAVAAPIGFATLLLHKPAGYGIGSGANSVQQLLGAEHHADDDSSGQRPVKKHFLRQELLTPLETDASGLVIFSQNHGVARALKEDAAKLEQEFIVEVSGTIIENGLKRLNRPQSYKGQPETPLKVSWQNETRLRFALKAPQPGQIRHLCEAVGLQVVAMKRIRIGRVAMAKLQPGEWRYLKPDERF</sequence>
<dbReference type="GO" id="GO:0001522">
    <property type="term" value="P:pseudouridine synthesis"/>
    <property type="evidence" value="ECO:0007669"/>
    <property type="project" value="InterPro"/>
</dbReference>
<dbReference type="Proteomes" id="UP000243778">
    <property type="component" value="Unassembled WGS sequence"/>
</dbReference>
<evidence type="ECO:0000256" key="3">
    <source>
        <dbReference type="ARBA" id="ARBA00038922"/>
    </source>
</evidence>
<dbReference type="PROSITE" id="PS50889">
    <property type="entry name" value="S4"/>
    <property type="match status" value="1"/>
</dbReference>
<comment type="catalytic activity">
    <reaction evidence="1">
        <text>uridine(35) in tRNA(Tyr) = pseudouridine(35) in tRNA(Tyr)</text>
        <dbReference type="Rhea" id="RHEA:60556"/>
        <dbReference type="Rhea" id="RHEA-COMP:15607"/>
        <dbReference type="Rhea" id="RHEA-COMP:15608"/>
        <dbReference type="ChEBI" id="CHEBI:65314"/>
        <dbReference type="ChEBI" id="CHEBI:65315"/>
    </reaction>
</comment>